<feature type="domain" description="PLD phosphodiesterase" evidence="2">
    <location>
        <begin position="187"/>
        <end position="214"/>
    </location>
</feature>
<dbReference type="Gene3D" id="3.30.870.10">
    <property type="entry name" value="Endonuclease Chain A"/>
    <property type="match status" value="3"/>
</dbReference>
<dbReference type="InterPro" id="IPR001736">
    <property type="entry name" value="PLipase_D/transphosphatidylase"/>
</dbReference>
<proteinExistence type="predicted"/>
<dbReference type="CDD" id="cd09113">
    <property type="entry name" value="PLDc_ymdC_like_2"/>
    <property type="match status" value="1"/>
</dbReference>
<dbReference type="InterPro" id="IPR025202">
    <property type="entry name" value="PLD-like_dom"/>
</dbReference>
<dbReference type="EMBL" id="CP040871">
    <property type="protein sequence ID" value="QDA57300.1"/>
    <property type="molecule type" value="Genomic_DNA"/>
</dbReference>
<dbReference type="PROSITE" id="PS50035">
    <property type="entry name" value="PLD"/>
    <property type="match status" value="2"/>
</dbReference>
<organism evidence="3 4">
    <name type="scientific">Thermomonas aquatica</name>
    <dbReference type="NCBI Taxonomy" id="2202149"/>
    <lineage>
        <taxon>Bacteria</taxon>
        <taxon>Pseudomonadati</taxon>
        <taxon>Pseudomonadota</taxon>
        <taxon>Gammaproteobacteria</taxon>
        <taxon>Lysobacterales</taxon>
        <taxon>Lysobacteraceae</taxon>
        <taxon>Thermomonas</taxon>
    </lineage>
</organism>
<protein>
    <submittedName>
        <fullName evidence="3">Phospholipase D family protein</fullName>
    </submittedName>
</protein>
<dbReference type="PROSITE" id="PS51257">
    <property type="entry name" value="PROKAR_LIPOPROTEIN"/>
    <property type="match status" value="1"/>
</dbReference>
<dbReference type="SMART" id="SM00155">
    <property type="entry name" value="PLDc"/>
    <property type="match status" value="2"/>
</dbReference>
<dbReference type="GO" id="GO:0032049">
    <property type="term" value="P:cardiolipin biosynthetic process"/>
    <property type="evidence" value="ECO:0007669"/>
    <property type="project" value="UniProtKB-ARBA"/>
</dbReference>
<dbReference type="PANTHER" id="PTHR21248">
    <property type="entry name" value="CARDIOLIPIN SYNTHASE"/>
    <property type="match status" value="1"/>
</dbReference>
<dbReference type="GO" id="GO:0030572">
    <property type="term" value="F:phosphatidyltransferase activity"/>
    <property type="evidence" value="ECO:0007669"/>
    <property type="project" value="UniProtKB-ARBA"/>
</dbReference>
<feature type="domain" description="PLD phosphodiesterase" evidence="2">
    <location>
        <begin position="484"/>
        <end position="511"/>
    </location>
</feature>
<dbReference type="PANTHER" id="PTHR21248:SF12">
    <property type="entry name" value="CARDIOLIPIN SYNTHASE C"/>
    <property type="match status" value="1"/>
</dbReference>
<evidence type="ECO:0000256" key="1">
    <source>
        <dbReference type="SAM" id="SignalP"/>
    </source>
</evidence>
<name>A0A5B7ZQF9_9GAMM</name>
<reference evidence="3 4" key="1">
    <citation type="submission" date="2019-06" db="EMBL/GenBank/DDBJ databases">
        <title>Thermomonas aquatica sp. nov., isolated from an industrial wastewater treatment plant.</title>
        <authorList>
            <person name="Jeon J.H."/>
            <person name="Park D.-S."/>
        </authorList>
    </citation>
    <scope>NUCLEOTIDE SEQUENCE [LARGE SCALE GENOMIC DNA]</scope>
    <source>
        <strain evidence="3 4">SY21</strain>
    </source>
</reference>
<dbReference type="Pfam" id="PF13091">
    <property type="entry name" value="PLDc_2"/>
    <property type="match status" value="2"/>
</dbReference>
<dbReference type="OrthoDB" id="9814092at2"/>
<keyword evidence="4" id="KW-1185">Reference proteome</keyword>
<sequence>MKAIRGRVLLALAALLLGGCATLSPPQRDEAARIAIAARSTEVDCAQADACALASPLRELGERALAESSADAPRHYARILDRGPDALLARINLIRAARRSIDLQTYIFDEDDSAQLVLDELQAAAFRGVKVRVLMDQLSALKQVETLAALAAVHANFELRVYNPVLDRARLSTPMYAVAAACCWGKLNRRMHNKLLLVDDLVGITGGRNYQDDYYDWDAAYNFRDRDLLVAGPVAGDMAAHFQAFWQSPLSVPAERLGDVGRLLREHGVPPPPHQPYRKPERVQALLAQGADAGLIRARFVEPALPVAGVQFIGDLPDKHSGRAGRESEQASNTLQQLIASAKSEVLLQTPYLVLSKPAQRLFRGLHRQADPPRIRVSTNSLAATDAFLAYAVSYKYKRRYLRDFGFEIHEFKPFPADAPFDAGPLGADLGEAPVAVPVPRRTTLRQRRLAERGLRSAPVSEAGRNSPFASSGGLPVRLQRAGIRMGLHAKSMVVDERVGVVGTHNFDPRGDSLNTESAVVIADPAFARALAASIRGDMAPGNAWTIGRRDSSPVLPGIEFTLARVSERMPVFDLWPVKYATSYEFVPGPDCPPPPPSPFDEDFRRCHRPVGDFPEVDLGLKWLGVRVFTAFGSGLSPIL</sequence>
<evidence type="ECO:0000313" key="3">
    <source>
        <dbReference type="EMBL" id="QDA57300.1"/>
    </source>
</evidence>
<dbReference type="Proteomes" id="UP000308149">
    <property type="component" value="Chromosome"/>
</dbReference>
<evidence type="ECO:0000259" key="2">
    <source>
        <dbReference type="PROSITE" id="PS50035"/>
    </source>
</evidence>
<dbReference type="CDD" id="cd09111">
    <property type="entry name" value="PLDc_ymdC_like_1"/>
    <property type="match status" value="1"/>
</dbReference>
<dbReference type="AlphaFoldDB" id="A0A5B7ZQF9"/>
<feature type="signal peptide" evidence="1">
    <location>
        <begin position="1"/>
        <end position="23"/>
    </location>
</feature>
<dbReference type="RefSeq" id="WP_139716351.1">
    <property type="nucleotide sequence ID" value="NZ_CP040871.1"/>
</dbReference>
<evidence type="ECO:0000313" key="4">
    <source>
        <dbReference type="Proteomes" id="UP000308149"/>
    </source>
</evidence>
<accession>A0A5B7ZQF9</accession>
<keyword evidence="1" id="KW-0732">Signal</keyword>
<dbReference type="KEGG" id="thes:FHQ07_08235"/>
<feature type="chain" id="PRO_5022669810" evidence="1">
    <location>
        <begin position="24"/>
        <end position="640"/>
    </location>
</feature>
<gene>
    <name evidence="3" type="ORF">FHQ07_08235</name>
</gene>
<dbReference type="SUPFAM" id="SSF56024">
    <property type="entry name" value="Phospholipase D/nuclease"/>
    <property type="match status" value="2"/>
</dbReference>